<feature type="compositionally biased region" description="Polar residues" evidence="2">
    <location>
        <begin position="20"/>
        <end position="33"/>
    </location>
</feature>
<dbReference type="EMBL" id="JAHLQT010007499">
    <property type="protein sequence ID" value="KAG7174624.1"/>
    <property type="molecule type" value="Genomic_DNA"/>
</dbReference>
<dbReference type="InterPro" id="IPR029071">
    <property type="entry name" value="Ubiquitin-like_domsf"/>
</dbReference>
<feature type="region of interest" description="Disordered" evidence="2">
    <location>
        <begin position="505"/>
        <end position="622"/>
    </location>
</feature>
<dbReference type="AlphaFoldDB" id="A0A8J5N7R6"/>
<feature type="region of interest" description="Disordered" evidence="2">
    <location>
        <begin position="20"/>
        <end position="45"/>
    </location>
</feature>
<feature type="compositionally biased region" description="Pro residues" evidence="2">
    <location>
        <begin position="511"/>
        <end position="522"/>
    </location>
</feature>
<feature type="compositionally biased region" description="Basic residues" evidence="2">
    <location>
        <begin position="202"/>
        <end position="213"/>
    </location>
</feature>
<evidence type="ECO:0000259" key="3">
    <source>
        <dbReference type="PROSITE" id="PS50200"/>
    </source>
</evidence>
<feature type="coiled-coil region" evidence="1">
    <location>
        <begin position="249"/>
        <end position="276"/>
    </location>
</feature>
<keyword evidence="1" id="KW-0175">Coiled coil</keyword>
<dbReference type="Proteomes" id="UP000747542">
    <property type="component" value="Unassembled WGS sequence"/>
</dbReference>
<dbReference type="Pfam" id="PF21712">
    <property type="entry name" value="RASSF8-10_RA"/>
    <property type="match status" value="1"/>
</dbReference>
<organism evidence="4 5">
    <name type="scientific">Homarus americanus</name>
    <name type="common">American lobster</name>
    <dbReference type="NCBI Taxonomy" id="6706"/>
    <lineage>
        <taxon>Eukaryota</taxon>
        <taxon>Metazoa</taxon>
        <taxon>Ecdysozoa</taxon>
        <taxon>Arthropoda</taxon>
        <taxon>Crustacea</taxon>
        <taxon>Multicrustacea</taxon>
        <taxon>Malacostraca</taxon>
        <taxon>Eumalacostraca</taxon>
        <taxon>Eucarida</taxon>
        <taxon>Decapoda</taxon>
        <taxon>Pleocyemata</taxon>
        <taxon>Astacidea</taxon>
        <taxon>Nephropoidea</taxon>
        <taxon>Nephropidae</taxon>
        <taxon>Homarus</taxon>
    </lineage>
</organism>
<feature type="compositionally biased region" description="Low complexity" evidence="2">
    <location>
        <begin position="538"/>
        <end position="585"/>
    </location>
</feature>
<dbReference type="InterPro" id="IPR000159">
    <property type="entry name" value="RA_dom"/>
</dbReference>
<evidence type="ECO:0000256" key="1">
    <source>
        <dbReference type="SAM" id="Coils"/>
    </source>
</evidence>
<dbReference type="Gene3D" id="3.10.20.90">
    <property type="entry name" value="Phosphatidylinositol 3-kinase Catalytic Subunit, Chain A, domain 1"/>
    <property type="match status" value="1"/>
</dbReference>
<feature type="region of interest" description="Disordered" evidence="2">
    <location>
        <begin position="186"/>
        <end position="228"/>
    </location>
</feature>
<protein>
    <submittedName>
        <fullName evidence="4">Ras association domain-containing protein 10-like</fullName>
    </submittedName>
</protein>
<evidence type="ECO:0000313" key="4">
    <source>
        <dbReference type="EMBL" id="KAG7174624.1"/>
    </source>
</evidence>
<name>A0A8J5N7R6_HOMAM</name>
<reference evidence="4" key="1">
    <citation type="journal article" date="2021" name="Sci. Adv.">
        <title>The American lobster genome reveals insights on longevity, neural, and immune adaptations.</title>
        <authorList>
            <person name="Polinski J.M."/>
            <person name="Zimin A.V."/>
            <person name="Clark K.F."/>
            <person name="Kohn A.B."/>
            <person name="Sadowski N."/>
            <person name="Timp W."/>
            <person name="Ptitsyn A."/>
            <person name="Khanna P."/>
            <person name="Romanova D.Y."/>
            <person name="Williams P."/>
            <person name="Greenwood S.J."/>
            <person name="Moroz L.L."/>
            <person name="Walt D.R."/>
            <person name="Bodnar A.G."/>
        </authorList>
    </citation>
    <scope>NUCLEOTIDE SEQUENCE</scope>
    <source>
        <strain evidence="4">GMGI-L3</strain>
    </source>
</reference>
<dbReference type="PROSITE" id="PS50200">
    <property type="entry name" value="RA"/>
    <property type="match status" value="1"/>
</dbReference>
<feature type="compositionally biased region" description="Low complexity" evidence="2">
    <location>
        <begin position="596"/>
        <end position="609"/>
    </location>
</feature>
<gene>
    <name evidence="4" type="primary">rassf10-L</name>
    <name evidence="4" type="ORF">Hamer_G015757</name>
</gene>
<accession>A0A8J5N7R6</accession>
<feature type="non-terminal residue" evidence="4">
    <location>
        <position position="622"/>
    </location>
</feature>
<dbReference type="InterPro" id="IPR033593">
    <property type="entry name" value="N-RASSF"/>
</dbReference>
<dbReference type="PANTHER" id="PTHR15286">
    <property type="entry name" value="RAS-ASSOCIATING DOMAIN CONTAINING PROTEIN"/>
    <property type="match status" value="1"/>
</dbReference>
<feature type="compositionally biased region" description="Acidic residues" evidence="2">
    <location>
        <begin position="523"/>
        <end position="532"/>
    </location>
</feature>
<evidence type="ECO:0000256" key="2">
    <source>
        <dbReference type="SAM" id="MobiDB-lite"/>
    </source>
</evidence>
<dbReference type="PANTHER" id="PTHR15286:SF1">
    <property type="entry name" value="FI07216P"/>
    <property type="match status" value="1"/>
</dbReference>
<dbReference type="SMART" id="SM00314">
    <property type="entry name" value="RA"/>
    <property type="match status" value="1"/>
</dbReference>
<dbReference type="CDD" id="cd16123">
    <property type="entry name" value="RA_RASSF7_like"/>
    <property type="match status" value="1"/>
</dbReference>
<dbReference type="SUPFAM" id="SSF54236">
    <property type="entry name" value="Ubiquitin-like"/>
    <property type="match status" value="1"/>
</dbReference>
<dbReference type="InterPro" id="IPR048945">
    <property type="entry name" value="RASSF8/10_RA"/>
</dbReference>
<sequence>SAAVRFTCWEPQAPGLSSSKVHLLRTSSSGSQHQRVRRREAPGGGSTAVPLMCFECFVGTSVEPQHPPYQDRWSRPHLRALLGILGLYTVLGVMTSEVEIGVWVEGVQKWVTGVTRRTTCHDIIKALLRAQHNGRADDSDVIQYVIVERWRKVERPLDHEQRILKVWRTWGEAVGEVRFSLRRVRDGENGGVNNNSSGRPERSRRRQKWKHAHGSKETLHPKKLAREDPKFSETMERLMRLVVAQGETIQAQLRRLQEREHQIEQYEQQMHLLRVQNLGTDYLLHSYLKDDQCEAKDEPSSEEKSNDSGVVTEEVVEATLGQSLEGVTAEEEAATAAGLEEIEEFASILARMEEINTRLLHEEEAFAGMSTAVTAAYEQHKDEAELLQEELLCVTHVHAQLVADVRQNEQTLRDTEVILWEQRKQLEMLLKEETESDLETRALKKHLDYIIHLPPSAFQLPADEISDPQVPTANTVTTNRVPLLNSCDTNTDILKVSTKPNKKIIVENSDIPPPLPMCPPPIMEEDEEEDDRDSAKNSSLCVSSRSSTSSEASTSSSTSGINSKTPSSSAPSKTSSSSPPSSSKTNETGGKDTDSTDSNSDTGLSSLHSSSDEGVYVLDTLV</sequence>
<keyword evidence="5" id="KW-1185">Reference proteome</keyword>
<evidence type="ECO:0000313" key="5">
    <source>
        <dbReference type="Proteomes" id="UP000747542"/>
    </source>
</evidence>
<feature type="compositionally biased region" description="Basic and acidic residues" evidence="2">
    <location>
        <begin position="214"/>
        <end position="228"/>
    </location>
</feature>
<comment type="caution">
    <text evidence="4">The sequence shown here is derived from an EMBL/GenBank/DDBJ whole genome shotgun (WGS) entry which is preliminary data.</text>
</comment>
<dbReference type="GO" id="GO:0007165">
    <property type="term" value="P:signal transduction"/>
    <property type="evidence" value="ECO:0007669"/>
    <property type="project" value="InterPro"/>
</dbReference>
<proteinExistence type="predicted"/>
<feature type="domain" description="Ras-associating" evidence="3">
    <location>
        <begin position="96"/>
        <end position="186"/>
    </location>
</feature>